<reference evidence="7" key="1">
    <citation type="submission" date="2021-12" db="EMBL/GenBank/DDBJ databases">
        <title>Bradyrhizobium xenonodulans sp. nov.</title>
        <authorList>
            <person name="Claassens R."/>
            <person name="Venter S.N."/>
            <person name="Beukes C.W."/>
            <person name="Stepkowski T."/>
            <person name="Steenkamp E.T."/>
        </authorList>
    </citation>
    <scope>NUCLEOTIDE SEQUENCE</scope>
    <source>
        <strain evidence="7">14AB</strain>
    </source>
</reference>
<dbReference type="Pfam" id="PF13442">
    <property type="entry name" value="Cytochrome_CBB3"/>
    <property type="match status" value="1"/>
</dbReference>
<proteinExistence type="inferred from homology"/>
<evidence type="ECO:0000256" key="4">
    <source>
        <dbReference type="ARBA" id="ARBA00023004"/>
    </source>
</evidence>
<name>A0ABY7MLN5_9BRAD</name>
<dbReference type="PROSITE" id="PS51007">
    <property type="entry name" value="CYTC"/>
    <property type="match status" value="1"/>
</dbReference>
<dbReference type="PANTHER" id="PTHR30024:SF45">
    <property type="entry name" value="ABC TRANSPORTER SUBSTRATE-BINDING PROTEIN"/>
    <property type="match status" value="1"/>
</dbReference>
<protein>
    <submittedName>
        <fullName evidence="7">Transporter substrate-binding domain-containing protein</fullName>
    </submittedName>
</protein>
<dbReference type="SUPFAM" id="SSF53850">
    <property type="entry name" value="Periplasmic binding protein-like II"/>
    <property type="match status" value="1"/>
</dbReference>
<dbReference type="RefSeq" id="WP_270164866.1">
    <property type="nucleotide sequence ID" value="NZ_CP089391.1"/>
</dbReference>
<dbReference type="SMART" id="SM00062">
    <property type="entry name" value="PBPb"/>
    <property type="match status" value="1"/>
</dbReference>
<gene>
    <name evidence="7" type="ORF">I3J27_02545</name>
</gene>
<evidence type="ECO:0000256" key="2">
    <source>
        <dbReference type="ARBA" id="ARBA00022617"/>
    </source>
</evidence>
<dbReference type="InterPro" id="IPR036909">
    <property type="entry name" value="Cyt_c-like_dom_sf"/>
</dbReference>
<feature type="domain" description="Cytochrome c" evidence="6">
    <location>
        <begin position="312"/>
        <end position="393"/>
    </location>
</feature>
<evidence type="ECO:0000313" key="8">
    <source>
        <dbReference type="Proteomes" id="UP001179614"/>
    </source>
</evidence>
<keyword evidence="4 5" id="KW-0408">Iron</keyword>
<keyword evidence="2 5" id="KW-0349">Heme</keyword>
<comment type="similarity">
    <text evidence="1">Belongs to the bacterial solute-binding protein SsuA/TauA family.</text>
</comment>
<dbReference type="EMBL" id="CP089391">
    <property type="protein sequence ID" value="WBL79327.1"/>
    <property type="molecule type" value="Genomic_DNA"/>
</dbReference>
<keyword evidence="8" id="KW-1185">Reference proteome</keyword>
<accession>A0ABY7MLN5</accession>
<dbReference type="InterPro" id="IPR001638">
    <property type="entry name" value="Solute-binding_3/MltF_N"/>
</dbReference>
<dbReference type="Proteomes" id="UP001179614">
    <property type="component" value="Chromosome"/>
</dbReference>
<dbReference type="Gene3D" id="1.10.760.10">
    <property type="entry name" value="Cytochrome c-like domain"/>
    <property type="match status" value="1"/>
</dbReference>
<keyword evidence="3 5" id="KW-0479">Metal-binding</keyword>
<dbReference type="Gene3D" id="3.40.190.10">
    <property type="entry name" value="Periplasmic binding protein-like II"/>
    <property type="match status" value="2"/>
</dbReference>
<sequence length="398" mass="42417">MRMRPNSLGSGKGRNRIVGGLLAWAAVAATIAPTATARADDAKPFRLCADPTNLPFSSDSPSQPGFYVEIGRALAQALGEPIAYDWYKSYFGKRTVRVTLLGKQCDAMIGLPRSEDFMGPAVIFSNSFAKEGYALVAARGLALGGVDDLKGRRVAVQYASTPQNLLATRDDIQKVTVLSPEEGMQALDQGKADVAFIWGPVAGWLNKTAYNDRYQIQLTEGEGLSWDAAIGFAKTSAELRDRVDAILPQLQGTIAGLAVKYGLPAGQPVRFGAAQAVPAGTTTGTGPGASVVQVANGVATEAKGDASALNAATVGAGKEIFNGTCAHCHGPDAIQSERKIDLRLLRHRYGDDMRDTFWKTVHDGRPAKGMPAWSEVFTDEQFDSIYSFLLTVQAESND</sequence>
<evidence type="ECO:0000256" key="3">
    <source>
        <dbReference type="ARBA" id="ARBA00022723"/>
    </source>
</evidence>
<dbReference type="SUPFAM" id="SSF46626">
    <property type="entry name" value="Cytochrome c"/>
    <property type="match status" value="1"/>
</dbReference>
<evidence type="ECO:0000313" key="7">
    <source>
        <dbReference type="EMBL" id="WBL79327.1"/>
    </source>
</evidence>
<dbReference type="InterPro" id="IPR009056">
    <property type="entry name" value="Cyt_c-like_dom"/>
</dbReference>
<dbReference type="PANTHER" id="PTHR30024">
    <property type="entry name" value="ALIPHATIC SULFONATES-BINDING PROTEIN-RELATED"/>
    <property type="match status" value="1"/>
</dbReference>
<evidence type="ECO:0000256" key="5">
    <source>
        <dbReference type="PROSITE-ProRule" id="PRU00433"/>
    </source>
</evidence>
<evidence type="ECO:0000259" key="6">
    <source>
        <dbReference type="PROSITE" id="PS51007"/>
    </source>
</evidence>
<evidence type="ECO:0000256" key="1">
    <source>
        <dbReference type="ARBA" id="ARBA00010742"/>
    </source>
</evidence>
<organism evidence="7 8">
    <name type="scientific">Bradyrhizobium xenonodulans</name>
    <dbReference type="NCBI Taxonomy" id="2736875"/>
    <lineage>
        <taxon>Bacteria</taxon>
        <taxon>Pseudomonadati</taxon>
        <taxon>Pseudomonadota</taxon>
        <taxon>Alphaproteobacteria</taxon>
        <taxon>Hyphomicrobiales</taxon>
        <taxon>Nitrobacteraceae</taxon>
        <taxon>Bradyrhizobium</taxon>
    </lineage>
</organism>